<dbReference type="RefSeq" id="XP_066713991.1">
    <property type="nucleotide sequence ID" value="XM_066860402.1"/>
</dbReference>
<proteinExistence type="predicted"/>
<reference evidence="2 3" key="1">
    <citation type="submission" date="2023-01" db="EMBL/GenBank/DDBJ databases">
        <title>Analysis of 21 Apiospora genomes using comparative genomics revels a genus with tremendous synthesis potential of carbohydrate active enzymes and secondary metabolites.</title>
        <authorList>
            <person name="Sorensen T."/>
        </authorList>
    </citation>
    <scope>NUCLEOTIDE SEQUENCE [LARGE SCALE GENOMIC DNA]</scope>
    <source>
        <strain evidence="2 3">CBS 135458</strain>
    </source>
</reference>
<evidence type="ECO:0000313" key="2">
    <source>
        <dbReference type="EMBL" id="KAK8058545.1"/>
    </source>
</evidence>
<evidence type="ECO:0000313" key="3">
    <source>
        <dbReference type="Proteomes" id="UP001480595"/>
    </source>
</evidence>
<dbReference type="Proteomes" id="UP001480595">
    <property type="component" value="Unassembled WGS sequence"/>
</dbReference>
<feature type="compositionally biased region" description="Polar residues" evidence="1">
    <location>
        <begin position="53"/>
        <end position="67"/>
    </location>
</feature>
<organism evidence="2 3">
    <name type="scientific">Apiospora phragmitis</name>
    <dbReference type="NCBI Taxonomy" id="2905665"/>
    <lineage>
        <taxon>Eukaryota</taxon>
        <taxon>Fungi</taxon>
        <taxon>Dikarya</taxon>
        <taxon>Ascomycota</taxon>
        <taxon>Pezizomycotina</taxon>
        <taxon>Sordariomycetes</taxon>
        <taxon>Xylariomycetidae</taxon>
        <taxon>Amphisphaeriales</taxon>
        <taxon>Apiosporaceae</taxon>
        <taxon>Apiospora</taxon>
    </lineage>
</organism>
<evidence type="ECO:0000256" key="1">
    <source>
        <dbReference type="SAM" id="MobiDB-lite"/>
    </source>
</evidence>
<accession>A0ABR1UI11</accession>
<dbReference type="GeneID" id="92093465"/>
<protein>
    <submittedName>
        <fullName evidence="2">Uncharacterized protein</fullName>
    </submittedName>
</protein>
<gene>
    <name evidence="2" type="ORF">PG994_008993</name>
</gene>
<dbReference type="EMBL" id="JAQQWL010000009">
    <property type="protein sequence ID" value="KAK8058545.1"/>
    <property type="molecule type" value="Genomic_DNA"/>
</dbReference>
<comment type="caution">
    <text evidence="2">The sequence shown here is derived from an EMBL/GenBank/DDBJ whole genome shotgun (WGS) entry which is preliminary data.</text>
</comment>
<sequence length="122" mass="14130">MQKAREFPHRSSQGLPIFSDIVGDQLLPNGTKGPPIPRLPLRRPIYNLRESRSGSSPQMSRPQSDDSNYFAWQEDYAQTSTSLATPKNKKHIIPKKPAERCFAAHIRKGCRRRWRLARQEQY</sequence>
<name>A0ABR1UI11_9PEZI</name>
<feature type="region of interest" description="Disordered" evidence="1">
    <location>
        <begin position="23"/>
        <end position="68"/>
    </location>
</feature>
<keyword evidence="3" id="KW-1185">Reference proteome</keyword>